<dbReference type="Proteomes" id="UP000053647">
    <property type="component" value="Unassembled WGS sequence"/>
</dbReference>
<keyword evidence="3" id="KW-1185">Reference proteome</keyword>
<dbReference type="EMBL" id="KN819394">
    <property type="protein sequence ID" value="KIJ10863.1"/>
    <property type="molecule type" value="Genomic_DNA"/>
</dbReference>
<accession>A0A0C9TJE0</accession>
<sequence>MCQVYPSASAKQEETLDDLTATGRAGHTHPDAPAPSPLPFMDHAEEMTSIFYVLELLAPQPIFWLPNDSAGVTR</sequence>
<protein>
    <submittedName>
        <fullName evidence="2">Uncharacterized protein</fullName>
    </submittedName>
</protein>
<reference evidence="2 3" key="1">
    <citation type="submission" date="2014-06" db="EMBL/GenBank/DDBJ databases">
        <authorList>
            <consortium name="DOE Joint Genome Institute"/>
            <person name="Kuo A."/>
            <person name="Kohler A."/>
            <person name="Nagy L.G."/>
            <person name="Floudas D."/>
            <person name="Copeland A."/>
            <person name="Barry K.W."/>
            <person name="Cichocki N."/>
            <person name="Veneault-Fourrey C."/>
            <person name="LaButti K."/>
            <person name="Lindquist E.A."/>
            <person name="Lipzen A."/>
            <person name="Lundell T."/>
            <person name="Morin E."/>
            <person name="Murat C."/>
            <person name="Sun H."/>
            <person name="Tunlid A."/>
            <person name="Henrissat B."/>
            <person name="Grigoriev I.V."/>
            <person name="Hibbett D.S."/>
            <person name="Martin F."/>
            <person name="Nordberg H.P."/>
            <person name="Cantor M.N."/>
            <person name="Hua S.X."/>
        </authorList>
    </citation>
    <scope>NUCLEOTIDE SEQUENCE [LARGE SCALE GENOMIC DNA]</scope>
    <source>
        <strain evidence="2 3">ATCC 200175</strain>
    </source>
</reference>
<feature type="region of interest" description="Disordered" evidence="1">
    <location>
        <begin position="1"/>
        <end position="40"/>
    </location>
</feature>
<name>A0A0C9TJE0_PAXIN</name>
<evidence type="ECO:0000313" key="2">
    <source>
        <dbReference type="EMBL" id="KIJ10863.1"/>
    </source>
</evidence>
<dbReference type="AlphaFoldDB" id="A0A0C9TJE0"/>
<gene>
    <name evidence="2" type="ORF">PAXINDRAFT_16195</name>
</gene>
<proteinExistence type="predicted"/>
<organism evidence="2 3">
    <name type="scientific">Paxillus involutus ATCC 200175</name>
    <dbReference type="NCBI Taxonomy" id="664439"/>
    <lineage>
        <taxon>Eukaryota</taxon>
        <taxon>Fungi</taxon>
        <taxon>Dikarya</taxon>
        <taxon>Basidiomycota</taxon>
        <taxon>Agaricomycotina</taxon>
        <taxon>Agaricomycetes</taxon>
        <taxon>Agaricomycetidae</taxon>
        <taxon>Boletales</taxon>
        <taxon>Paxilineae</taxon>
        <taxon>Paxillaceae</taxon>
        <taxon>Paxillus</taxon>
    </lineage>
</organism>
<dbReference type="OrthoDB" id="2591106at2759"/>
<evidence type="ECO:0000313" key="3">
    <source>
        <dbReference type="Proteomes" id="UP000053647"/>
    </source>
</evidence>
<reference evidence="3" key="2">
    <citation type="submission" date="2015-01" db="EMBL/GenBank/DDBJ databases">
        <title>Evolutionary Origins and Diversification of the Mycorrhizal Mutualists.</title>
        <authorList>
            <consortium name="DOE Joint Genome Institute"/>
            <consortium name="Mycorrhizal Genomics Consortium"/>
            <person name="Kohler A."/>
            <person name="Kuo A."/>
            <person name="Nagy L.G."/>
            <person name="Floudas D."/>
            <person name="Copeland A."/>
            <person name="Barry K.W."/>
            <person name="Cichocki N."/>
            <person name="Veneault-Fourrey C."/>
            <person name="LaButti K."/>
            <person name="Lindquist E.A."/>
            <person name="Lipzen A."/>
            <person name="Lundell T."/>
            <person name="Morin E."/>
            <person name="Murat C."/>
            <person name="Riley R."/>
            <person name="Ohm R."/>
            <person name="Sun H."/>
            <person name="Tunlid A."/>
            <person name="Henrissat B."/>
            <person name="Grigoriev I.V."/>
            <person name="Hibbett D.S."/>
            <person name="Martin F."/>
        </authorList>
    </citation>
    <scope>NUCLEOTIDE SEQUENCE [LARGE SCALE GENOMIC DNA]</scope>
    <source>
        <strain evidence="3">ATCC 200175</strain>
    </source>
</reference>
<evidence type="ECO:0000256" key="1">
    <source>
        <dbReference type="SAM" id="MobiDB-lite"/>
    </source>
</evidence>
<dbReference type="HOGENOM" id="CLU_2688493_0_0_1"/>